<organism evidence="1 2">
    <name type="scientific">Ceutorhynchus assimilis</name>
    <name type="common">cabbage seed weevil</name>
    <dbReference type="NCBI Taxonomy" id="467358"/>
    <lineage>
        <taxon>Eukaryota</taxon>
        <taxon>Metazoa</taxon>
        <taxon>Ecdysozoa</taxon>
        <taxon>Arthropoda</taxon>
        <taxon>Hexapoda</taxon>
        <taxon>Insecta</taxon>
        <taxon>Pterygota</taxon>
        <taxon>Neoptera</taxon>
        <taxon>Endopterygota</taxon>
        <taxon>Coleoptera</taxon>
        <taxon>Polyphaga</taxon>
        <taxon>Cucujiformia</taxon>
        <taxon>Curculionidae</taxon>
        <taxon>Ceutorhynchinae</taxon>
        <taxon>Ceutorhynchus</taxon>
    </lineage>
</organism>
<dbReference type="InterPro" id="IPR011335">
    <property type="entry name" value="Restrct_endonuc-II-like"/>
</dbReference>
<dbReference type="Gene3D" id="3.90.320.10">
    <property type="match status" value="2"/>
</dbReference>
<protein>
    <recommendedName>
        <fullName evidence="3">YqaJ viral recombinase domain-containing protein</fullName>
    </recommendedName>
</protein>
<dbReference type="PANTHER" id="PTHR46609">
    <property type="entry name" value="EXONUCLEASE, PHAGE-TYPE/RECB, C-TERMINAL DOMAIN-CONTAINING PROTEIN"/>
    <property type="match status" value="1"/>
</dbReference>
<reference evidence="1" key="1">
    <citation type="submission" date="2022-01" db="EMBL/GenBank/DDBJ databases">
        <authorList>
            <person name="King R."/>
        </authorList>
    </citation>
    <scope>NUCLEOTIDE SEQUENCE</scope>
</reference>
<dbReference type="PANTHER" id="PTHR46609:SF8">
    <property type="entry name" value="YQAJ VIRAL RECOMBINASE DOMAIN-CONTAINING PROTEIN"/>
    <property type="match status" value="1"/>
</dbReference>
<dbReference type="InterPro" id="IPR011604">
    <property type="entry name" value="PDDEXK-like_dom_sf"/>
</dbReference>
<dbReference type="Proteomes" id="UP001152799">
    <property type="component" value="Chromosome 3"/>
</dbReference>
<dbReference type="EMBL" id="OU892279">
    <property type="protein sequence ID" value="CAG9765790.1"/>
    <property type="molecule type" value="Genomic_DNA"/>
</dbReference>
<sequence>MMLRSQKQLSYTIGPFTEMSLNSMIAAAAEGDLGEKTRGQSSNPVWMKERSFRLTASHFGEVCKQRKSTNPFNLVLRILKSQFKGSSGASFDGIIDADMIIEVKCPYSANKYSPEDAVNKKKIKYVELNEEENKVKLKKNCNYYYQVQGQLAIANAKICYFIVWTPLGIAVEEIEQDDFWTNVMLPKLKSFYLDQMLPEIVEE</sequence>
<accession>A0A9N9MJ24</accession>
<dbReference type="OrthoDB" id="6781756at2759"/>
<evidence type="ECO:0008006" key="3">
    <source>
        <dbReference type="Google" id="ProtNLM"/>
    </source>
</evidence>
<dbReference type="CDD" id="cd22343">
    <property type="entry name" value="PDDEXK_lambda_exonuclease-like"/>
    <property type="match status" value="1"/>
</dbReference>
<gene>
    <name evidence="1" type="ORF">CEUTPL_LOCUS6393</name>
</gene>
<dbReference type="SUPFAM" id="SSF52980">
    <property type="entry name" value="Restriction endonuclease-like"/>
    <property type="match status" value="1"/>
</dbReference>
<name>A0A9N9MJ24_9CUCU</name>
<proteinExistence type="predicted"/>
<dbReference type="InterPro" id="IPR051703">
    <property type="entry name" value="NF-kappa-B_Signaling_Reg"/>
</dbReference>
<dbReference type="GO" id="GO:0006281">
    <property type="term" value="P:DNA repair"/>
    <property type="evidence" value="ECO:0007669"/>
    <property type="project" value="UniProtKB-ARBA"/>
</dbReference>
<evidence type="ECO:0000313" key="1">
    <source>
        <dbReference type="EMBL" id="CAG9765790.1"/>
    </source>
</evidence>
<evidence type="ECO:0000313" key="2">
    <source>
        <dbReference type="Proteomes" id="UP001152799"/>
    </source>
</evidence>
<dbReference type="AlphaFoldDB" id="A0A9N9MJ24"/>
<keyword evidence="2" id="KW-1185">Reference proteome</keyword>